<accession>A0A7D5E6R1</accession>
<dbReference type="EMBL" id="CP058215">
    <property type="protein sequence ID" value="QLC49058.1"/>
    <property type="molecule type" value="Genomic_DNA"/>
</dbReference>
<keyword evidence="1" id="KW-0812">Transmembrane</keyword>
<feature type="transmembrane region" description="Helical" evidence="1">
    <location>
        <begin position="41"/>
        <end position="60"/>
    </location>
</feature>
<dbReference type="RefSeq" id="WP_176964121.1">
    <property type="nucleotide sequence ID" value="NZ_CP058215.1"/>
</dbReference>
<evidence type="ECO:0000313" key="3">
    <source>
        <dbReference type="Proteomes" id="UP000509594"/>
    </source>
</evidence>
<evidence type="ECO:0000256" key="1">
    <source>
        <dbReference type="SAM" id="Phobius"/>
    </source>
</evidence>
<dbReference type="KEGG" id="mzi:HWN40_01635"/>
<sequence>MTSLDVDQKTLIKNSVLIPIAFVTGTLIAVTAYKYLPPTTALISVFGSAIIVSLLTYALVKSRSK</sequence>
<dbReference type="AlphaFoldDB" id="A0A7D5E6R1"/>
<gene>
    <name evidence="2" type="ORF">HWN40_01635</name>
</gene>
<protein>
    <submittedName>
        <fullName evidence="2">Uncharacterized protein</fullName>
    </submittedName>
</protein>
<dbReference type="OrthoDB" id="124608at2157"/>
<organism evidence="2 3">
    <name type="scientific">Methanolobus zinderi</name>
    <dbReference type="NCBI Taxonomy" id="536044"/>
    <lineage>
        <taxon>Archaea</taxon>
        <taxon>Methanobacteriati</taxon>
        <taxon>Methanobacteriota</taxon>
        <taxon>Stenosarchaea group</taxon>
        <taxon>Methanomicrobia</taxon>
        <taxon>Methanosarcinales</taxon>
        <taxon>Methanosarcinaceae</taxon>
        <taxon>Methanolobus</taxon>
    </lineage>
</organism>
<feature type="transmembrane region" description="Helical" evidence="1">
    <location>
        <begin position="16"/>
        <end position="35"/>
    </location>
</feature>
<keyword evidence="3" id="KW-1185">Reference proteome</keyword>
<dbReference type="GeneID" id="55820336"/>
<proteinExistence type="predicted"/>
<reference evidence="2 3" key="1">
    <citation type="submission" date="2020-06" db="EMBL/GenBank/DDBJ databases">
        <title>Methanolobus halotolerans sp. nov., isolated from a saline lake Tus in Siberia.</title>
        <authorList>
            <person name="Shen Y."/>
            <person name="Chen S.-C."/>
            <person name="Lai M.-C."/>
            <person name="Huang H.-H."/>
            <person name="Chiu H.-H."/>
            <person name="Tang S.-L."/>
            <person name="Rogozin D.Y."/>
            <person name="Degermendzhy A.G."/>
        </authorList>
    </citation>
    <scope>NUCLEOTIDE SEQUENCE [LARGE SCALE GENOMIC DNA]</scope>
    <source>
        <strain evidence="2 3">DSM 21339</strain>
    </source>
</reference>
<keyword evidence="1" id="KW-0472">Membrane</keyword>
<dbReference type="Proteomes" id="UP000509594">
    <property type="component" value="Chromosome"/>
</dbReference>
<name>A0A7D5E6R1_9EURY</name>
<evidence type="ECO:0000313" key="2">
    <source>
        <dbReference type="EMBL" id="QLC49058.1"/>
    </source>
</evidence>
<keyword evidence="1" id="KW-1133">Transmembrane helix</keyword>